<feature type="region of interest" description="Disordered" evidence="1">
    <location>
        <begin position="295"/>
        <end position="319"/>
    </location>
</feature>
<reference evidence="3" key="1">
    <citation type="submission" date="2013-06" db="EMBL/GenBank/DDBJ databases">
        <authorList>
            <person name="Zhao Q."/>
        </authorList>
    </citation>
    <scope>NUCLEOTIDE SEQUENCE</scope>
    <source>
        <strain evidence="3">cv. W1943</strain>
    </source>
</reference>
<dbReference type="Gene3D" id="3.80.10.10">
    <property type="entry name" value="Ribonuclease Inhibitor"/>
    <property type="match status" value="1"/>
</dbReference>
<dbReference type="HOGENOM" id="CLU_657865_0_0_1"/>
<reference evidence="2" key="2">
    <citation type="submission" date="2015-06" db="UniProtKB">
        <authorList>
            <consortium name="EnsemblPlants"/>
        </authorList>
    </citation>
    <scope>IDENTIFICATION</scope>
</reference>
<dbReference type="Proteomes" id="UP000008022">
    <property type="component" value="Unassembled WGS sequence"/>
</dbReference>
<dbReference type="AlphaFoldDB" id="A0A0E0Q939"/>
<accession>A0A0E0Q939</accession>
<evidence type="ECO:0000313" key="2">
    <source>
        <dbReference type="EnsemblPlants" id="ORUFI07G17080.1"/>
    </source>
</evidence>
<evidence type="ECO:0000313" key="3">
    <source>
        <dbReference type="Proteomes" id="UP000008022"/>
    </source>
</evidence>
<protein>
    <submittedName>
        <fullName evidence="2">Uncharacterized protein</fullName>
    </submittedName>
</protein>
<evidence type="ECO:0000256" key="1">
    <source>
        <dbReference type="SAM" id="MobiDB-lite"/>
    </source>
</evidence>
<dbReference type="SUPFAM" id="SSF52047">
    <property type="entry name" value="RNI-like"/>
    <property type="match status" value="1"/>
</dbReference>
<keyword evidence="3" id="KW-1185">Reference proteome</keyword>
<sequence>MPSPPLLAASDDASFAEPNTPSLRNLRFDTVTGHTSITEKWLQYLTSLQELELFRCRIFPSSLSPLSSLKRFTLEHCNQIHSIPPNSLPGNLKELQIMECSFELEAQCQNPTRDAWQPEGHKIELWRKGKMYEWIMNKMEYMERKLIKMQWKKREERLLMNEREELLKSSKAELLYRSDKQWQSGQRMVGGHDWSMKQQMDEQSLIKVDNPSSFSKQPDEDESLIKEFNEYEHEEEDEEESFSDKQWQSGQRMLGGHDWSMKQQMDEESFIKVDNPSSFSKQPDEDESLIKEFNEYEHEEEDEEESLRGEFSKDEYKEEKSWGEELKDEKLLREWLQPSEGEKFPKHQWEVRWWVWRKLEEALDSNKDDPSSLMKEREEWLKEEEHKFRSETVGKDWPNISHVPYIRVNEQIVQNLYI</sequence>
<name>A0A0E0Q939_ORYRU</name>
<organism evidence="2 3">
    <name type="scientific">Oryza rufipogon</name>
    <name type="common">Brownbeard rice</name>
    <name type="synonym">Asian wild rice</name>
    <dbReference type="NCBI Taxonomy" id="4529"/>
    <lineage>
        <taxon>Eukaryota</taxon>
        <taxon>Viridiplantae</taxon>
        <taxon>Streptophyta</taxon>
        <taxon>Embryophyta</taxon>
        <taxon>Tracheophyta</taxon>
        <taxon>Spermatophyta</taxon>
        <taxon>Magnoliopsida</taxon>
        <taxon>Liliopsida</taxon>
        <taxon>Poales</taxon>
        <taxon>Poaceae</taxon>
        <taxon>BOP clade</taxon>
        <taxon>Oryzoideae</taxon>
        <taxon>Oryzeae</taxon>
        <taxon>Oryzinae</taxon>
        <taxon>Oryza</taxon>
    </lineage>
</organism>
<proteinExistence type="predicted"/>
<feature type="compositionally biased region" description="Basic and acidic residues" evidence="1">
    <location>
        <begin position="306"/>
        <end position="319"/>
    </location>
</feature>
<dbReference type="STRING" id="4529.A0A0E0Q939"/>
<dbReference type="Gramene" id="ORUFI07G17080.1">
    <property type="protein sequence ID" value="ORUFI07G17080.1"/>
    <property type="gene ID" value="ORUFI07G17080"/>
</dbReference>
<dbReference type="InterPro" id="IPR032675">
    <property type="entry name" value="LRR_dom_sf"/>
</dbReference>
<dbReference type="EnsemblPlants" id="ORUFI07G17080.1">
    <property type="protein sequence ID" value="ORUFI07G17080.1"/>
    <property type="gene ID" value="ORUFI07G17080"/>
</dbReference>